<keyword evidence="2" id="KW-0812">Transmembrane</keyword>
<evidence type="ECO:0000256" key="1">
    <source>
        <dbReference type="SAM" id="MobiDB-lite"/>
    </source>
</evidence>
<evidence type="ECO:0000313" key="4">
    <source>
        <dbReference type="Proteomes" id="UP000827549"/>
    </source>
</evidence>
<dbReference type="AlphaFoldDB" id="A0AAF0YF05"/>
<keyword evidence="2" id="KW-1133">Transmembrane helix</keyword>
<dbReference type="RefSeq" id="XP_062631636.1">
    <property type="nucleotide sequence ID" value="XM_062775652.1"/>
</dbReference>
<dbReference type="GeneID" id="87812274"/>
<sequence length="269" mass="29117">MASRPGRDWPALGKRDDPTSTTAASSPTTTVLTAATPTSSPPGLPSTTIVALGLCFVAAALFVVLLTILARVHQVRRMTRAAQATGEDVDFARMWTQQGGWLGYLMTAGDSLAAHGMWEGQNRATRYRKVPIPRIWEADVAKEPSEEELDWDKDQPLAVVAAPTKKAPDDIAVSFLVRMPSEDPEGEKRISHYDDDDEPDLPYLMLGTTFVSPSSSLTAAGVKPGAVDDGNKDVVELEYVPRRLPIAPPYAARSAWSDAFALDISGIRR</sequence>
<evidence type="ECO:0000313" key="3">
    <source>
        <dbReference type="EMBL" id="WOO85610.1"/>
    </source>
</evidence>
<name>A0AAF0YF05_9TREE</name>
<gene>
    <name evidence="3" type="ORF">LOC62_07G009111</name>
</gene>
<keyword evidence="2" id="KW-0472">Membrane</keyword>
<proteinExistence type="predicted"/>
<accession>A0AAF0YF05</accession>
<feature type="compositionally biased region" description="Low complexity" evidence="1">
    <location>
        <begin position="19"/>
        <end position="38"/>
    </location>
</feature>
<reference evidence="3" key="1">
    <citation type="submission" date="2023-10" db="EMBL/GenBank/DDBJ databases">
        <authorList>
            <person name="Noh H."/>
        </authorList>
    </citation>
    <scope>NUCLEOTIDE SEQUENCE</scope>
    <source>
        <strain evidence="3">DUCC4014</strain>
    </source>
</reference>
<dbReference type="EMBL" id="CP086720">
    <property type="protein sequence ID" value="WOO85610.1"/>
    <property type="molecule type" value="Genomic_DNA"/>
</dbReference>
<dbReference type="Proteomes" id="UP000827549">
    <property type="component" value="Chromosome 7"/>
</dbReference>
<keyword evidence="4" id="KW-1185">Reference proteome</keyword>
<organism evidence="3 4">
    <name type="scientific">Vanrija pseudolonga</name>
    <dbReference type="NCBI Taxonomy" id="143232"/>
    <lineage>
        <taxon>Eukaryota</taxon>
        <taxon>Fungi</taxon>
        <taxon>Dikarya</taxon>
        <taxon>Basidiomycota</taxon>
        <taxon>Agaricomycotina</taxon>
        <taxon>Tremellomycetes</taxon>
        <taxon>Trichosporonales</taxon>
        <taxon>Trichosporonaceae</taxon>
        <taxon>Vanrija</taxon>
    </lineage>
</organism>
<feature type="region of interest" description="Disordered" evidence="1">
    <location>
        <begin position="1"/>
        <end position="43"/>
    </location>
</feature>
<feature type="transmembrane region" description="Helical" evidence="2">
    <location>
        <begin position="49"/>
        <end position="70"/>
    </location>
</feature>
<protein>
    <submittedName>
        <fullName evidence="3">Uncharacterized protein</fullName>
    </submittedName>
</protein>
<evidence type="ECO:0000256" key="2">
    <source>
        <dbReference type="SAM" id="Phobius"/>
    </source>
</evidence>